<dbReference type="Proteomes" id="UP000295550">
    <property type="component" value="Unassembled WGS sequence"/>
</dbReference>
<evidence type="ECO:0000256" key="6">
    <source>
        <dbReference type="ARBA" id="ARBA00023136"/>
    </source>
</evidence>
<organism evidence="8 9">
    <name type="scientific">Photorhabdus luminescens subsp. mexicana</name>
    <dbReference type="NCBI Taxonomy" id="2100167"/>
    <lineage>
        <taxon>Bacteria</taxon>
        <taxon>Pseudomonadati</taxon>
        <taxon>Pseudomonadota</taxon>
        <taxon>Gammaproteobacteria</taxon>
        <taxon>Enterobacterales</taxon>
        <taxon>Morganellaceae</taxon>
        <taxon>Photorhabdus</taxon>
    </lineage>
</organism>
<accession>A0A4V2X7G0</accession>
<evidence type="ECO:0000256" key="1">
    <source>
        <dbReference type="ARBA" id="ARBA00004651"/>
    </source>
</evidence>
<evidence type="ECO:0000313" key="9">
    <source>
        <dbReference type="Proteomes" id="UP000295550"/>
    </source>
</evidence>
<keyword evidence="3" id="KW-1003">Cell membrane</keyword>
<dbReference type="EMBL" id="PUJX01000003">
    <property type="protein sequence ID" value="TDB55765.1"/>
    <property type="molecule type" value="Genomic_DNA"/>
</dbReference>
<comment type="caution">
    <text evidence="8">The sequence shown here is derived from an EMBL/GenBank/DDBJ whole genome shotgun (WGS) entry which is preliminary data.</text>
</comment>
<feature type="transmembrane region" description="Helical" evidence="7">
    <location>
        <begin position="39"/>
        <end position="60"/>
    </location>
</feature>
<evidence type="ECO:0000256" key="5">
    <source>
        <dbReference type="ARBA" id="ARBA00022989"/>
    </source>
</evidence>
<dbReference type="Pfam" id="PF01554">
    <property type="entry name" value="MatE"/>
    <property type="match status" value="1"/>
</dbReference>
<name>A0A4V2X7G0_PHOLU</name>
<comment type="subcellular location">
    <subcellularLocation>
        <location evidence="1">Cell membrane</location>
        <topology evidence="1">Multi-pass membrane protein</topology>
    </subcellularLocation>
</comment>
<keyword evidence="6 7" id="KW-0472">Membrane</keyword>
<keyword evidence="5 7" id="KW-1133">Transmembrane helix</keyword>
<feature type="transmembrane region" description="Helical" evidence="7">
    <location>
        <begin position="402"/>
        <end position="422"/>
    </location>
</feature>
<feature type="transmembrane region" description="Helical" evidence="7">
    <location>
        <begin position="152"/>
        <end position="174"/>
    </location>
</feature>
<reference evidence="8 9" key="1">
    <citation type="journal article" date="2019" name="Int. J. Syst. Evol. Microbiol.">
        <title>Photorhabdus khanii subsp. guanajuatensis subsp. nov., isolated from Heterorhabditis atacamensis, and Photorhabdus luminescens subsp. mexicana subsp. nov., isolated from Heterorhabditis mexicana entomopathogenic nematodes.</title>
        <authorList>
            <person name="Machado R.A.R."/>
            <person name="Bruno P."/>
            <person name="Arce C.C.M."/>
            <person name="Liechti N."/>
            <person name="Kohler A."/>
            <person name="Bernal J."/>
            <person name="Bruggmann R."/>
            <person name="Turlings T.C.J."/>
        </authorList>
    </citation>
    <scope>NUCLEOTIDE SEQUENCE [LARGE SCALE GENOMIC DNA]</scope>
    <source>
        <strain evidence="8 9">MEX47-22</strain>
    </source>
</reference>
<evidence type="ECO:0000256" key="7">
    <source>
        <dbReference type="SAM" id="Phobius"/>
    </source>
</evidence>
<dbReference type="InterPro" id="IPR002528">
    <property type="entry name" value="MATE_fam"/>
</dbReference>
<feature type="transmembrane region" description="Helical" evidence="7">
    <location>
        <begin position="428"/>
        <end position="446"/>
    </location>
</feature>
<feature type="transmembrane region" description="Helical" evidence="7">
    <location>
        <begin position="298"/>
        <end position="317"/>
    </location>
</feature>
<protein>
    <submittedName>
        <fullName evidence="8">MATE family efflux transporter</fullName>
    </submittedName>
</protein>
<dbReference type="InterPro" id="IPR052031">
    <property type="entry name" value="Membrane_Transporter-Flippase"/>
</dbReference>
<dbReference type="AlphaFoldDB" id="A0A4V2X7G0"/>
<feature type="transmembrane region" description="Helical" evidence="7">
    <location>
        <begin position="371"/>
        <end position="390"/>
    </location>
</feature>
<feature type="transmembrane region" description="Helical" evidence="7">
    <location>
        <begin position="253"/>
        <end position="278"/>
    </location>
</feature>
<gene>
    <name evidence="8" type="ORF">C5468_03890</name>
</gene>
<feature type="transmembrane region" description="Helical" evidence="7">
    <location>
        <begin position="329"/>
        <end position="351"/>
    </location>
</feature>
<dbReference type="GO" id="GO:0005886">
    <property type="term" value="C:plasma membrane"/>
    <property type="evidence" value="ECO:0007669"/>
    <property type="project" value="UniProtKB-SubCell"/>
</dbReference>
<proteinExistence type="predicted"/>
<feature type="transmembrane region" description="Helical" evidence="7">
    <location>
        <begin position="211"/>
        <end position="232"/>
    </location>
</feature>
<feature type="transmembrane region" description="Helical" evidence="7">
    <location>
        <begin position="110"/>
        <end position="132"/>
    </location>
</feature>
<feature type="transmembrane region" description="Helical" evidence="7">
    <location>
        <begin position="181"/>
        <end position="199"/>
    </location>
</feature>
<keyword evidence="2" id="KW-0813">Transport</keyword>
<evidence type="ECO:0000256" key="2">
    <source>
        <dbReference type="ARBA" id="ARBA00022448"/>
    </source>
</evidence>
<dbReference type="PANTHER" id="PTHR43549:SF2">
    <property type="entry name" value="MULTIDRUG RESISTANCE PROTEIN NORM-RELATED"/>
    <property type="match status" value="1"/>
</dbReference>
<keyword evidence="4 7" id="KW-0812">Transmembrane</keyword>
<dbReference type="CDD" id="cd12082">
    <property type="entry name" value="MATE_like"/>
    <property type="match status" value="1"/>
</dbReference>
<evidence type="ECO:0000256" key="3">
    <source>
        <dbReference type="ARBA" id="ARBA00022475"/>
    </source>
</evidence>
<dbReference type="PANTHER" id="PTHR43549">
    <property type="entry name" value="MULTIDRUG RESISTANCE PROTEIN YPNP-RELATED"/>
    <property type="match status" value="1"/>
</dbReference>
<evidence type="ECO:0000313" key="8">
    <source>
        <dbReference type="EMBL" id="TDB55765.1"/>
    </source>
</evidence>
<evidence type="ECO:0000256" key="4">
    <source>
        <dbReference type="ARBA" id="ARBA00022692"/>
    </source>
</evidence>
<sequence length="466" mass="52619">MNIINKLVICMTMQSIFQRRHFQRYQWLKLLSDLWNTGITLWGTMVVSATAVLINISIISHNSPNMLYVTGLFLPLNYMMMSIHEGLRVPALRYSSHLGSANFSLLGQRLLLLFLAMLALMAILIFNVWYFRSGISYLFHIESSQQDEVMNFIIPMLFIGIMIGFATLILSTLFGLGFNRYGSLLGISGTVLNIGTTYLTEIYWHQGLQSLIWGATFGSCYLILVGSILLYRQGVVISWLRMSDQFFQVIKDIFTMSLPVMGSFSLVFIFLFSFNYLVSFYDVYEIAGFSIAFRIQSFVILPAIALGTAIAIHYNNSLSKRNLIRANQVFLIGLSLTGVIYIFISVAVFFLKVWLVKIFTLDELIAEAALRYLNCVSPSYLSLGIVLGLMTALEQIGQGLRVLLINITLYSLEIGIAALLGLKQEDATRLYLTIAIFNWISVLYTFSIFNKKSDFNINCSSGDIHS</sequence>
<dbReference type="GO" id="GO:0015297">
    <property type="term" value="F:antiporter activity"/>
    <property type="evidence" value="ECO:0007669"/>
    <property type="project" value="InterPro"/>
</dbReference>
<dbReference type="GO" id="GO:0042910">
    <property type="term" value="F:xenobiotic transmembrane transporter activity"/>
    <property type="evidence" value="ECO:0007669"/>
    <property type="project" value="InterPro"/>
</dbReference>